<comment type="caution">
    <text evidence="1">The sequence shown here is derived from an EMBL/GenBank/DDBJ whole genome shotgun (WGS) entry which is preliminary data.</text>
</comment>
<name>A0A699XLN7_TANCI</name>
<protein>
    <submittedName>
        <fullName evidence="1">Uncharacterized protein</fullName>
    </submittedName>
</protein>
<dbReference type="EMBL" id="BKCJ011840384">
    <property type="protein sequence ID" value="GFD57384.1"/>
    <property type="molecule type" value="Genomic_DNA"/>
</dbReference>
<dbReference type="AlphaFoldDB" id="A0A699XLN7"/>
<proteinExistence type="predicted"/>
<sequence length="56" mass="5678">GRAPAVVPVGGVVVEDVEVEVLVAEVVGDAKREFGLRIADDGAVIVVDDAVAVHVT</sequence>
<gene>
    <name evidence="1" type="ORF">Tci_929353</name>
</gene>
<evidence type="ECO:0000313" key="1">
    <source>
        <dbReference type="EMBL" id="GFD57384.1"/>
    </source>
</evidence>
<feature type="non-terminal residue" evidence="1">
    <location>
        <position position="56"/>
    </location>
</feature>
<accession>A0A699XLN7</accession>
<organism evidence="1">
    <name type="scientific">Tanacetum cinerariifolium</name>
    <name type="common">Dalmatian daisy</name>
    <name type="synonym">Chrysanthemum cinerariifolium</name>
    <dbReference type="NCBI Taxonomy" id="118510"/>
    <lineage>
        <taxon>Eukaryota</taxon>
        <taxon>Viridiplantae</taxon>
        <taxon>Streptophyta</taxon>
        <taxon>Embryophyta</taxon>
        <taxon>Tracheophyta</taxon>
        <taxon>Spermatophyta</taxon>
        <taxon>Magnoliopsida</taxon>
        <taxon>eudicotyledons</taxon>
        <taxon>Gunneridae</taxon>
        <taxon>Pentapetalae</taxon>
        <taxon>asterids</taxon>
        <taxon>campanulids</taxon>
        <taxon>Asterales</taxon>
        <taxon>Asteraceae</taxon>
        <taxon>Asteroideae</taxon>
        <taxon>Anthemideae</taxon>
        <taxon>Anthemidinae</taxon>
        <taxon>Tanacetum</taxon>
    </lineage>
</organism>
<feature type="non-terminal residue" evidence="1">
    <location>
        <position position="1"/>
    </location>
</feature>
<reference evidence="1" key="1">
    <citation type="journal article" date="2019" name="Sci. Rep.">
        <title>Draft genome of Tanacetum cinerariifolium, the natural source of mosquito coil.</title>
        <authorList>
            <person name="Yamashiro T."/>
            <person name="Shiraishi A."/>
            <person name="Satake H."/>
            <person name="Nakayama K."/>
        </authorList>
    </citation>
    <scope>NUCLEOTIDE SEQUENCE</scope>
</reference>